<dbReference type="AlphaFoldDB" id="A0A967BBU2"/>
<dbReference type="InterPro" id="IPR013099">
    <property type="entry name" value="K_chnl_dom"/>
</dbReference>
<evidence type="ECO:0000256" key="7">
    <source>
        <dbReference type="ARBA" id="ARBA00022989"/>
    </source>
</evidence>
<evidence type="ECO:0000256" key="11">
    <source>
        <dbReference type="SAM" id="Phobius"/>
    </source>
</evidence>
<evidence type="ECO:0000256" key="5">
    <source>
        <dbReference type="ARBA" id="ARBA00022826"/>
    </source>
</evidence>
<keyword evidence="8" id="KW-0406">Ion transport</keyword>
<feature type="transmembrane region" description="Helical" evidence="11">
    <location>
        <begin position="84"/>
        <end position="102"/>
    </location>
</feature>
<sequence length="260" mass="29111">MASDRPLKDKIRLLYEGRSKRATRFRYGLLIFDVLTIAFFLATATMQLTPALIAADAVIAFVIVLDLAMRFWISENRTRMMRQIYVIVDVVVLFSLLVAPFIGQGLAVLRVLRALRLIHSYYLLKDLRRDSLFFRRHEDAILAAVNLLVFIFAMTALVQVLRGGDEPGLDSYIDSLYFTVATLTTTGFGDITMTTPLGRLLSVGIMVVGVGLFLQLARAIFSPTKVKHKCPECGLIKHDVDAIFCKHCGHDLKIETEGAI</sequence>
<keyword evidence="7 11" id="KW-1133">Transmembrane helix</keyword>
<keyword evidence="3" id="KW-0633">Potassium transport</keyword>
<feature type="transmembrane region" description="Helical" evidence="11">
    <location>
        <begin position="200"/>
        <end position="221"/>
    </location>
</feature>
<evidence type="ECO:0000313" key="14">
    <source>
        <dbReference type="Proteomes" id="UP000639775"/>
    </source>
</evidence>
<protein>
    <submittedName>
        <fullName evidence="13">Ion transporter</fullName>
    </submittedName>
</protein>
<comment type="caution">
    <text evidence="13">The sequence shown here is derived from an EMBL/GenBank/DDBJ whole genome shotgun (WGS) entry which is preliminary data.</text>
</comment>
<keyword evidence="6" id="KW-0630">Potassium</keyword>
<feature type="transmembrane region" description="Helical" evidence="11">
    <location>
        <begin position="27"/>
        <end position="46"/>
    </location>
</feature>
<evidence type="ECO:0000259" key="12">
    <source>
        <dbReference type="Pfam" id="PF07885"/>
    </source>
</evidence>
<dbReference type="PANTHER" id="PTHR10027:SF10">
    <property type="entry name" value="SLOWPOKE 2, ISOFORM D"/>
    <property type="match status" value="1"/>
</dbReference>
<keyword evidence="2" id="KW-0813">Transport</keyword>
<dbReference type="RefSeq" id="WP_167192728.1">
    <property type="nucleotide sequence ID" value="NZ_JAAORB010000001.1"/>
</dbReference>
<keyword evidence="9 11" id="KW-0472">Membrane</keyword>
<keyword evidence="5" id="KW-0631">Potassium channel</keyword>
<evidence type="ECO:0000256" key="10">
    <source>
        <dbReference type="ARBA" id="ARBA00023303"/>
    </source>
</evidence>
<evidence type="ECO:0000256" key="9">
    <source>
        <dbReference type="ARBA" id="ARBA00023136"/>
    </source>
</evidence>
<dbReference type="EMBL" id="JAAORB010000001">
    <property type="protein sequence ID" value="NHQ73046.1"/>
    <property type="molecule type" value="Genomic_DNA"/>
</dbReference>
<accession>A0A967BBU2</accession>
<evidence type="ECO:0000256" key="4">
    <source>
        <dbReference type="ARBA" id="ARBA00022692"/>
    </source>
</evidence>
<evidence type="ECO:0000256" key="6">
    <source>
        <dbReference type="ARBA" id="ARBA00022958"/>
    </source>
</evidence>
<dbReference type="InterPro" id="IPR047871">
    <property type="entry name" value="K_chnl_Slo-like"/>
</dbReference>
<feature type="domain" description="Potassium channel" evidence="12">
    <location>
        <begin position="148"/>
        <end position="220"/>
    </location>
</feature>
<keyword evidence="10" id="KW-0407">Ion channel</keyword>
<comment type="subcellular location">
    <subcellularLocation>
        <location evidence="1">Membrane</location>
        <topology evidence="1">Multi-pass membrane protein</topology>
    </subcellularLocation>
</comment>
<feature type="transmembrane region" description="Helical" evidence="11">
    <location>
        <begin position="52"/>
        <end position="72"/>
    </location>
</feature>
<evidence type="ECO:0000313" key="13">
    <source>
        <dbReference type="EMBL" id="NHQ73046.1"/>
    </source>
</evidence>
<name>A0A967BBU2_9RHOB</name>
<keyword evidence="4 11" id="KW-0812">Transmembrane</keyword>
<organism evidence="13 14">
    <name type="scientific">Roseovarius gahaiensis</name>
    <dbReference type="NCBI Taxonomy" id="2716691"/>
    <lineage>
        <taxon>Bacteria</taxon>
        <taxon>Pseudomonadati</taxon>
        <taxon>Pseudomonadota</taxon>
        <taxon>Alphaproteobacteria</taxon>
        <taxon>Rhodobacterales</taxon>
        <taxon>Roseobacteraceae</taxon>
        <taxon>Roseovarius</taxon>
    </lineage>
</organism>
<evidence type="ECO:0000256" key="1">
    <source>
        <dbReference type="ARBA" id="ARBA00004141"/>
    </source>
</evidence>
<dbReference type="GO" id="GO:0005267">
    <property type="term" value="F:potassium channel activity"/>
    <property type="evidence" value="ECO:0007669"/>
    <property type="project" value="UniProtKB-KW"/>
</dbReference>
<proteinExistence type="predicted"/>
<dbReference type="Pfam" id="PF07885">
    <property type="entry name" value="Ion_trans_2"/>
    <property type="match status" value="1"/>
</dbReference>
<dbReference type="GO" id="GO:0016020">
    <property type="term" value="C:membrane"/>
    <property type="evidence" value="ECO:0007669"/>
    <property type="project" value="UniProtKB-SubCell"/>
</dbReference>
<reference evidence="13" key="1">
    <citation type="submission" date="2020-03" db="EMBL/GenBank/DDBJ databases">
        <title>Roseovarius gahaiensis sp. nov., isolated from Gahai Saline Lake, China.</title>
        <authorList>
            <person name="Sun X."/>
        </authorList>
    </citation>
    <scope>NUCLEOTIDE SEQUENCE</scope>
    <source>
        <strain evidence="13">GH877</strain>
    </source>
</reference>
<dbReference type="Gene3D" id="1.10.287.70">
    <property type="match status" value="1"/>
</dbReference>
<evidence type="ECO:0000256" key="3">
    <source>
        <dbReference type="ARBA" id="ARBA00022538"/>
    </source>
</evidence>
<gene>
    <name evidence="13" type="ORF">HAT86_01020</name>
</gene>
<feature type="transmembrane region" description="Helical" evidence="11">
    <location>
        <begin position="140"/>
        <end position="161"/>
    </location>
</feature>
<keyword evidence="14" id="KW-1185">Reference proteome</keyword>
<dbReference type="Proteomes" id="UP000639775">
    <property type="component" value="Unassembled WGS sequence"/>
</dbReference>
<dbReference type="SUPFAM" id="SSF81324">
    <property type="entry name" value="Voltage-gated potassium channels"/>
    <property type="match status" value="1"/>
</dbReference>
<evidence type="ECO:0000256" key="2">
    <source>
        <dbReference type="ARBA" id="ARBA00022448"/>
    </source>
</evidence>
<evidence type="ECO:0000256" key="8">
    <source>
        <dbReference type="ARBA" id="ARBA00023065"/>
    </source>
</evidence>
<dbReference type="PANTHER" id="PTHR10027">
    <property type="entry name" value="CALCIUM-ACTIVATED POTASSIUM CHANNEL ALPHA CHAIN"/>
    <property type="match status" value="1"/>
</dbReference>